<organism evidence="7 8">
    <name type="scientific">Caloranaerobacter azorensis</name>
    <dbReference type="NCBI Taxonomy" id="116090"/>
    <lineage>
        <taxon>Bacteria</taxon>
        <taxon>Bacillati</taxon>
        <taxon>Bacillota</taxon>
        <taxon>Tissierellia</taxon>
        <taxon>Tissierellales</taxon>
        <taxon>Thermohalobacteraceae</taxon>
        <taxon>Caloranaerobacter</taxon>
    </lineage>
</organism>
<feature type="transmembrane region" description="Helical" evidence="6">
    <location>
        <begin position="114"/>
        <end position="139"/>
    </location>
</feature>
<evidence type="ECO:0000256" key="4">
    <source>
        <dbReference type="ARBA" id="ARBA00022989"/>
    </source>
</evidence>
<accession>A0A6P1Y9E5</accession>
<proteinExistence type="inferred from homology"/>
<dbReference type="InterPro" id="IPR004923">
    <property type="entry name" value="FTR1/Fip1/EfeU"/>
</dbReference>
<evidence type="ECO:0000256" key="3">
    <source>
        <dbReference type="ARBA" id="ARBA00022692"/>
    </source>
</evidence>
<evidence type="ECO:0000256" key="6">
    <source>
        <dbReference type="SAM" id="Phobius"/>
    </source>
</evidence>
<dbReference type="RefSeq" id="WP_163234169.1">
    <property type="nucleotide sequence ID" value="NZ_CP048617.1"/>
</dbReference>
<dbReference type="PANTHER" id="PTHR31632">
    <property type="entry name" value="IRON TRANSPORTER FTH1"/>
    <property type="match status" value="1"/>
</dbReference>
<comment type="similarity">
    <text evidence="2">Belongs to the oxidase-dependent Fe transporter (OFeT) (TC 9.A.10.1) family.</text>
</comment>
<sequence length="271" mass="29674">MFSSFLLIFREALEAALIIGIILGYLAKINKQNLNKYVYGGAGFAVLASAVTAYLFEVLAGGFEGRSEEIFEGIIMLVAVVILTSMIIWMKNQSKGLKEDLHRKIDSAVSDNKVYGLASLAFLSVYREGVEVVLFFKALSNQVSWLSSLIGSIIGLIAAIAVAYIIFKTTVKLNLQQFFKVTGGLIILIAAGLFAHGIHELQEAHVIPIIVEHLYNINGILNEKGTIGSILKAMFGYNGNPSLIEVISYWIYLGVVGLKYFKDKNVVKESA</sequence>
<dbReference type="Proteomes" id="UP000464452">
    <property type="component" value="Chromosome"/>
</dbReference>
<feature type="transmembrane region" description="Helical" evidence="6">
    <location>
        <begin position="145"/>
        <end position="166"/>
    </location>
</feature>
<dbReference type="AlphaFoldDB" id="A0A6P1Y9E5"/>
<reference evidence="7 8" key="1">
    <citation type="submission" date="2020-02" db="EMBL/GenBank/DDBJ databases">
        <title>Thermophilic hydrogen producing bacteria, Caloranaerobacter azorensis.</title>
        <authorList>
            <person name="Baek K."/>
        </authorList>
    </citation>
    <scope>NUCLEOTIDE SEQUENCE [LARGE SCALE GENOMIC DNA]</scope>
    <source>
        <strain evidence="7 8">T3-1</strain>
    </source>
</reference>
<dbReference type="GO" id="GO:0033573">
    <property type="term" value="C:high-affinity iron permease complex"/>
    <property type="evidence" value="ECO:0007669"/>
    <property type="project" value="InterPro"/>
</dbReference>
<evidence type="ECO:0000256" key="5">
    <source>
        <dbReference type="ARBA" id="ARBA00023136"/>
    </source>
</evidence>
<keyword evidence="4 6" id="KW-1133">Transmembrane helix</keyword>
<evidence type="ECO:0000313" key="7">
    <source>
        <dbReference type="EMBL" id="QIB25960.1"/>
    </source>
</evidence>
<protein>
    <recommendedName>
        <fullName evidence="9">Iron permease</fullName>
    </recommendedName>
</protein>
<dbReference type="Pfam" id="PF03239">
    <property type="entry name" value="FTR1"/>
    <property type="match status" value="1"/>
</dbReference>
<feature type="transmembrane region" description="Helical" evidence="6">
    <location>
        <begin position="38"/>
        <end position="58"/>
    </location>
</feature>
<evidence type="ECO:0008006" key="9">
    <source>
        <dbReference type="Google" id="ProtNLM"/>
    </source>
</evidence>
<dbReference type="KEGG" id="cazo:G3A45_00690"/>
<dbReference type="PANTHER" id="PTHR31632:SF2">
    <property type="entry name" value="PLASMA MEMBRANE IRON PERMEASE"/>
    <property type="match status" value="1"/>
</dbReference>
<name>A0A6P1Y9E5_9FIRM</name>
<gene>
    <name evidence="7" type="ORF">G3A45_00690</name>
</gene>
<dbReference type="EMBL" id="CP048617">
    <property type="protein sequence ID" value="QIB25960.1"/>
    <property type="molecule type" value="Genomic_DNA"/>
</dbReference>
<feature type="transmembrane region" description="Helical" evidence="6">
    <location>
        <begin position="242"/>
        <end position="261"/>
    </location>
</feature>
<evidence type="ECO:0000256" key="2">
    <source>
        <dbReference type="ARBA" id="ARBA00008333"/>
    </source>
</evidence>
<dbReference type="GO" id="GO:0015093">
    <property type="term" value="F:ferrous iron transmembrane transporter activity"/>
    <property type="evidence" value="ECO:0007669"/>
    <property type="project" value="TreeGrafter"/>
</dbReference>
<feature type="transmembrane region" description="Helical" evidence="6">
    <location>
        <begin position="70"/>
        <end position="89"/>
    </location>
</feature>
<keyword evidence="5 6" id="KW-0472">Membrane</keyword>
<keyword evidence="3 6" id="KW-0812">Transmembrane</keyword>
<evidence type="ECO:0000256" key="1">
    <source>
        <dbReference type="ARBA" id="ARBA00004141"/>
    </source>
</evidence>
<comment type="subcellular location">
    <subcellularLocation>
        <location evidence="1">Membrane</location>
        <topology evidence="1">Multi-pass membrane protein</topology>
    </subcellularLocation>
</comment>
<feature type="transmembrane region" description="Helical" evidence="6">
    <location>
        <begin position="6"/>
        <end position="26"/>
    </location>
</feature>
<feature type="transmembrane region" description="Helical" evidence="6">
    <location>
        <begin position="178"/>
        <end position="198"/>
    </location>
</feature>
<evidence type="ECO:0000313" key="8">
    <source>
        <dbReference type="Proteomes" id="UP000464452"/>
    </source>
</evidence>